<sequence length="334" mass="37778">MTESPTSVRGLVRDFSDRTSCHGIGQINAPQPFIWRVFWLLIFLGGLGMVFYQCQSLLVLYLDKPTATTVDVTYSPTLNFPAVTICNLNAMKKDSLSAFPEAEGLLKRYNEMSQSNGTFDVLYLLGDDELQDLAKGYIAKNEETANISIDTQLILEDLMVHTLAKSDQQKLERAGHRFEELVFRCSWNMFTCNKGEFMKYWRSFWHFRYGNCYTFNQGLDKEGEEIIPLKSSNTGPMYGLTLDLYINQNQYITPFTQEAGVKVLLSDQSEITFPDSDGFSVPPGYSAFIGLRKAESFLGDVGGQLGLWIGVSVITCAEFVKLMMDVVWVVMQKM</sequence>
<keyword evidence="7 11" id="KW-0406">Ion transport</keyword>
<dbReference type="PANTHER" id="PTHR11690">
    <property type="entry name" value="AMILORIDE-SENSITIVE SODIUM CHANNEL-RELATED"/>
    <property type="match status" value="1"/>
</dbReference>
<dbReference type="PANTHER" id="PTHR11690:SF248">
    <property type="entry name" value="PICKPOCKET 17, ISOFORM A"/>
    <property type="match status" value="1"/>
</dbReference>
<evidence type="ECO:0000256" key="11">
    <source>
        <dbReference type="RuleBase" id="RU000679"/>
    </source>
</evidence>
<feature type="non-terminal residue" evidence="13">
    <location>
        <position position="334"/>
    </location>
</feature>
<dbReference type="Gene3D" id="2.60.470.10">
    <property type="entry name" value="Acid-sensing ion channels like domains"/>
    <property type="match status" value="1"/>
</dbReference>
<dbReference type="PhylomeDB" id="A7SBZ4"/>
<dbReference type="PRINTS" id="PR01078">
    <property type="entry name" value="AMINACHANNEL"/>
</dbReference>
<evidence type="ECO:0000256" key="10">
    <source>
        <dbReference type="ARBA" id="ARBA00023303"/>
    </source>
</evidence>
<keyword evidence="6" id="KW-0915">Sodium</keyword>
<evidence type="ECO:0000256" key="6">
    <source>
        <dbReference type="ARBA" id="ARBA00023053"/>
    </source>
</evidence>
<dbReference type="Pfam" id="PF00858">
    <property type="entry name" value="ASC"/>
    <property type="match status" value="2"/>
</dbReference>
<evidence type="ECO:0000256" key="5">
    <source>
        <dbReference type="ARBA" id="ARBA00022989"/>
    </source>
</evidence>
<dbReference type="Gene3D" id="1.10.287.770">
    <property type="entry name" value="YojJ-like"/>
    <property type="match status" value="1"/>
</dbReference>
<dbReference type="InterPro" id="IPR001873">
    <property type="entry name" value="ENaC"/>
</dbReference>
<evidence type="ECO:0000313" key="13">
    <source>
        <dbReference type="EMBL" id="EDO38792.1"/>
    </source>
</evidence>
<dbReference type="GO" id="GO:0035725">
    <property type="term" value="P:sodium ion transmembrane transport"/>
    <property type="evidence" value="ECO:0000318"/>
    <property type="project" value="GO_Central"/>
</dbReference>
<evidence type="ECO:0000256" key="2">
    <source>
        <dbReference type="ARBA" id="ARBA00022448"/>
    </source>
</evidence>
<dbReference type="InParanoid" id="A7SBZ4"/>
<keyword evidence="5 12" id="KW-1133">Transmembrane helix</keyword>
<evidence type="ECO:0000256" key="7">
    <source>
        <dbReference type="ARBA" id="ARBA00023065"/>
    </source>
</evidence>
<name>A7SBZ4_NEMVE</name>
<dbReference type="AlphaFoldDB" id="A7SBZ4"/>
<keyword evidence="4 11" id="KW-0812">Transmembrane</keyword>
<feature type="transmembrane region" description="Helical" evidence="12">
    <location>
        <begin position="33"/>
        <end position="52"/>
    </location>
</feature>
<evidence type="ECO:0000256" key="1">
    <source>
        <dbReference type="ARBA" id="ARBA00004141"/>
    </source>
</evidence>
<evidence type="ECO:0000256" key="12">
    <source>
        <dbReference type="SAM" id="Phobius"/>
    </source>
</evidence>
<evidence type="ECO:0000256" key="4">
    <source>
        <dbReference type="ARBA" id="ARBA00022692"/>
    </source>
</evidence>
<dbReference type="OMA" id="NEYLARH"/>
<keyword evidence="8 12" id="KW-0472">Membrane</keyword>
<keyword evidence="10 11" id="KW-0407">Ion channel</keyword>
<comment type="subcellular location">
    <subcellularLocation>
        <location evidence="1">Membrane</location>
        <topology evidence="1">Multi-pass membrane protein</topology>
    </subcellularLocation>
</comment>
<dbReference type="eggNOG" id="KOG4294">
    <property type="taxonomic scope" value="Eukaryota"/>
</dbReference>
<comment type="similarity">
    <text evidence="11">Belongs to the amiloride-sensitive sodium channel (TC 1.A.6) family.</text>
</comment>
<gene>
    <name evidence="13" type="ORF">NEMVEDRAFT_v1g112713</name>
</gene>
<evidence type="ECO:0000256" key="9">
    <source>
        <dbReference type="ARBA" id="ARBA00023201"/>
    </source>
</evidence>
<evidence type="ECO:0000313" key="14">
    <source>
        <dbReference type="Proteomes" id="UP000001593"/>
    </source>
</evidence>
<dbReference type="HOGENOM" id="CLU_020415_1_3_1"/>
<proteinExistence type="inferred from homology"/>
<dbReference type="EMBL" id="DS469619">
    <property type="protein sequence ID" value="EDO38792.1"/>
    <property type="molecule type" value="Genomic_DNA"/>
</dbReference>
<keyword evidence="9 11" id="KW-0739">Sodium transport</keyword>
<evidence type="ECO:0000256" key="3">
    <source>
        <dbReference type="ARBA" id="ARBA00022461"/>
    </source>
</evidence>
<dbReference type="Proteomes" id="UP000001593">
    <property type="component" value="Unassembled WGS sequence"/>
</dbReference>
<dbReference type="GO" id="GO:0015280">
    <property type="term" value="F:ligand-gated sodium channel activity"/>
    <property type="evidence" value="ECO:0000318"/>
    <property type="project" value="GO_Central"/>
</dbReference>
<reference evidence="13 14" key="1">
    <citation type="journal article" date="2007" name="Science">
        <title>Sea anemone genome reveals ancestral eumetazoan gene repertoire and genomic organization.</title>
        <authorList>
            <person name="Putnam N.H."/>
            <person name="Srivastava M."/>
            <person name="Hellsten U."/>
            <person name="Dirks B."/>
            <person name="Chapman J."/>
            <person name="Salamov A."/>
            <person name="Terry A."/>
            <person name="Shapiro H."/>
            <person name="Lindquist E."/>
            <person name="Kapitonov V.V."/>
            <person name="Jurka J."/>
            <person name="Genikhovich G."/>
            <person name="Grigoriev I.V."/>
            <person name="Lucas S.M."/>
            <person name="Steele R.E."/>
            <person name="Finnerty J.R."/>
            <person name="Technau U."/>
            <person name="Martindale M.Q."/>
            <person name="Rokhsar D.S."/>
        </authorList>
    </citation>
    <scope>NUCLEOTIDE SEQUENCE [LARGE SCALE GENOMIC DNA]</scope>
    <source>
        <strain evidence="14">CH2 X CH6</strain>
    </source>
</reference>
<keyword evidence="14" id="KW-1185">Reference proteome</keyword>
<organism evidence="13 14">
    <name type="scientific">Nematostella vectensis</name>
    <name type="common">Starlet sea anemone</name>
    <dbReference type="NCBI Taxonomy" id="45351"/>
    <lineage>
        <taxon>Eukaryota</taxon>
        <taxon>Metazoa</taxon>
        <taxon>Cnidaria</taxon>
        <taxon>Anthozoa</taxon>
        <taxon>Hexacorallia</taxon>
        <taxon>Actiniaria</taxon>
        <taxon>Edwardsiidae</taxon>
        <taxon>Nematostella</taxon>
    </lineage>
</organism>
<keyword evidence="3 11" id="KW-0894">Sodium channel</keyword>
<accession>A7SBZ4</accession>
<dbReference type="GO" id="GO:0005886">
    <property type="term" value="C:plasma membrane"/>
    <property type="evidence" value="ECO:0000318"/>
    <property type="project" value="GO_Central"/>
</dbReference>
<protein>
    <submittedName>
        <fullName evidence="13">Uncharacterized protein</fullName>
    </submittedName>
</protein>
<evidence type="ECO:0000256" key="8">
    <source>
        <dbReference type="ARBA" id="ARBA00023136"/>
    </source>
</evidence>
<keyword evidence="2 11" id="KW-0813">Transport</keyword>